<feature type="compositionally biased region" description="Basic and acidic residues" evidence="2">
    <location>
        <begin position="664"/>
        <end position="673"/>
    </location>
</feature>
<dbReference type="OrthoDB" id="418445at2759"/>
<evidence type="ECO:0000313" key="5">
    <source>
        <dbReference type="RefSeq" id="XP_013394854.1"/>
    </source>
</evidence>
<evidence type="ECO:0000313" key="4">
    <source>
        <dbReference type="Proteomes" id="UP000085678"/>
    </source>
</evidence>
<dbReference type="STRING" id="7574.A0A1S3IBQ9"/>
<gene>
    <name evidence="5" type="primary">LOC106162216</name>
</gene>
<dbReference type="RefSeq" id="XP_013394854.1">
    <property type="nucleotide sequence ID" value="XM_013539400.2"/>
</dbReference>
<sequence length="848" mass="95871">MAASLPRGRGILGGFYQLSSQHGVVCKCNTIRPLHCSIVLMKNNTMLKKAAKMVEKTVKGKKKNKNWFPDHIAKSKSLMENMNTRSSSTEQAKQKALKAAANMHAHISDIINSGQLGDELEDVHIAKVDIPIEFSAMKVHWVATGTERDNVIQEKLTQHNRHLRGLLAERNITHKVPPIYFIKDNLQHEKSSDNLFDIARKEVETYFQQENITEEEFLKRITPDAEKGVETVTTPGSLDNFKFDKNGIRRDDMIQKILACKTREDGKCAIEDEHPDVTRTIRMGNWREYVAQQKKFAEMFKEQDRKTHQMLKHEGSTLSLIEAAEGEIGIGASEEKITHTERNVRELRKTQDSRLERLAQRFTAKDLMDFTDSEYVGYESDSINGLQEANPFDERGLSEAGTDSSEDFAQNTTNSEHSQAEATTEHSRICAQHGHNSLYSLSETILELQAEGAIICEDPDETIPNVKWSKVIIQWVNDIPVFIVSMKAKGQIFKGIGGSSVDAKWNAIEKALVSLAPCKEELQYRIVSNYGLEKKPTYVAVLTINDMTFEGAGSTKLEAVQNSAQTAFMAVLHFPDICKPSTTRVQKKIKKPVSSPDKMAYVIERHIGKHQCQKVPSDHVSKLETTSETIESKHYQADPYVPRKKSTGAPSKKKYEKLPRKKKNENGKSREDKYKTKMTATAIEFLEDENYVLNCLTASYPKQRQQDEQTERCSSEKISMSSTHDNDYIVKNNAKGADVRYDISMIDTSKCEDFEKWEPSPSEGEHVDYDTYKMEGSVQEQLPSEKAPEPKTKKARKCGYCGGLDHINRISKHGIPECPQRRQAESVISSTERDGNSISSQNHDIEAL</sequence>
<feature type="region of interest" description="Disordered" evidence="2">
    <location>
        <begin position="382"/>
        <end position="426"/>
    </location>
</feature>
<feature type="region of interest" description="Disordered" evidence="2">
    <location>
        <begin position="812"/>
        <end position="848"/>
    </location>
</feature>
<feature type="region of interest" description="Disordered" evidence="2">
    <location>
        <begin position="776"/>
        <end position="795"/>
    </location>
</feature>
<dbReference type="Gene3D" id="3.30.160.20">
    <property type="match status" value="1"/>
</dbReference>
<feature type="domain" description="DRBM" evidence="3">
    <location>
        <begin position="523"/>
        <end position="573"/>
    </location>
</feature>
<dbReference type="InterPro" id="IPR014720">
    <property type="entry name" value="dsRBD_dom"/>
</dbReference>
<feature type="region of interest" description="Disordered" evidence="2">
    <location>
        <begin position="613"/>
        <end position="673"/>
    </location>
</feature>
<dbReference type="GeneID" id="106162216"/>
<feature type="compositionally biased region" description="Polar residues" evidence="2">
    <location>
        <begin position="826"/>
        <end position="842"/>
    </location>
</feature>
<dbReference type="AlphaFoldDB" id="A0A1S3IBQ9"/>
<keyword evidence="4" id="KW-1185">Reference proteome</keyword>
<accession>A0A1S3IBQ9</accession>
<dbReference type="InterPro" id="IPR039212">
    <property type="entry name" value="RBFA_mitochondrial"/>
</dbReference>
<dbReference type="InParanoid" id="A0A1S3IBQ9"/>
<dbReference type="KEGG" id="lak:106162216"/>
<dbReference type="InterPro" id="IPR015946">
    <property type="entry name" value="KH_dom-like_a/b"/>
</dbReference>
<organism evidence="4 5">
    <name type="scientific">Lingula anatina</name>
    <name type="common">Brachiopod</name>
    <name type="synonym">Lingula unguis</name>
    <dbReference type="NCBI Taxonomy" id="7574"/>
    <lineage>
        <taxon>Eukaryota</taxon>
        <taxon>Metazoa</taxon>
        <taxon>Spiralia</taxon>
        <taxon>Lophotrochozoa</taxon>
        <taxon>Brachiopoda</taxon>
        <taxon>Linguliformea</taxon>
        <taxon>Lingulata</taxon>
        <taxon>Lingulida</taxon>
        <taxon>Linguloidea</taxon>
        <taxon>Lingulidae</taxon>
        <taxon>Lingula</taxon>
    </lineage>
</organism>
<dbReference type="SUPFAM" id="SSF54768">
    <property type="entry name" value="dsRNA-binding domain-like"/>
    <property type="match status" value="1"/>
</dbReference>
<name>A0A1S3IBQ9_LINAN</name>
<feature type="compositionally biased region" description="Basic residues" evidence="2">
    <location>
        <begin position="642"/>
        <end position="663"/>
    </location>
</feature>
<dbReference type="Proteomes" id="UP000085678">
    <property type="component" value="Unplaced"/>
</dbReference>
<keyword evidence="1" id="KW-0694">RNA-binding</keyword>
<dbReference type="GO" id="GO:0003723">
    <property type="term" value="F:RNA binding"/>
    <property type="evidence" value="ECO:0007669"/>
    <property type="project" value="UniProtKB-UniRule"/>
</dbReference>
<evidence type="ECO:0000259" key="3">
    <source>
        <dbReference type="PROSITE" id="PS50137"/>
    </source>
</evidence>
<dbReference type="Gene3D" id="3.30.300.20">
    <property type="match status" value="1"/>
</dbReference>
<reference evidence="5" key="1">
    <citation type="submission" date="2025-08" db="UniProtKB">
        <authorList>
            <consortium name="RefSeq"/>
        </authorList>
    </citation>
    <scope>IDENTIFICATION</scope>
    <source>
        <tissue evidence="5">Gonads</tissue>
    </source>
</reference>
<dbReference type="SUPFAM" id="SSF89919">
    <property type="entry name" value="Ribosome-binding factor A, RbfA"/>
    <property type="match status" value="1"/>
</dbReference>
<evidence type="ECO:0000256" key="2">
    <source>
        <dbReference type="SAM" id="MobiDB-lite"/>
    </source>
</evidence>
<protein>
    <submittedName>
        <fullName evidence="5">Uncharacterized protein LOC106162216 isoform X1</fullName>
    </submittedName>
</protein>
<dbReference type="InterPro" id="IPR023799">
    <property type="entry name" value="RbfA_dom_sf"/>
</dbReference>
<proteinExistence type="predicted"/>
<feature type="compositionally biased region" description="Polar residues" evidence="2">
    <location>
        <begin position="401"/>
        <end position="422"/>
    </location>
</feature>
<evidence type="ECO:0000256" key="1">
    <source>
        <dbReference type="PROSITE-ProRule" id="PRU00266"/>
    </source>
</evidence>
<dbReference type="PANTHER" id="PTHR14725">
    <property type="entry name" value="RIBOSOME-BINDING FACTOR A, MITOCHONDRIAL-RELATED"/>
    <property type="match status" value="1"/>
</dbReference>
<dbReference type="PANTHER" id="PTHR14725:SF0">
    <property type="entry name" value="RIBOSOME-BINDING FACTOR A, MITOCHONDRIAL-RELATED"/>
    <property type="match status" value="1"/>
</dbReference>
<dbReference type="PROSITE" id="PS50137">
    <property type="entry name" value="DS_RBD"/>
    <property type="match status" value="1"/>
</dbReference>